<reference evidence="1" key="1">
    <citation type="journal article" date="2016" name="Ticks Tick Borne Dis.">
        <title>De novo assembly and annotation of the salivary gland transcriptome of Rhipicephalus appendiculatus male and female ticks during blood feeding.</title>
        <authorList>
            <person name="de Castro M.H."/>
            <person name="de Klerk D."/>
            <person name="Pienaar R."/>
            <person name="Latif A.A."/>
            <person name="Rees D.J."/>
            <person name="Mans B.J."/>
        </authorList>
    </citation>
    <scope>NUCLEOTIDE SEQUENCE</scope>
    <source>
        <tissue evidence="1">Salivary glands</tissue>
    </source>
</reference>
<name>A0A131ZAM4_RHIAP</name>
<feature type="non-terminal residue" evidence="1">
    <location>
        <position position="241"/>
    </location>
</feature>
<dbReference type="AlphaFoldDB" id="A0A131ZAM4"/>
<evidence type="ECO:0000313" key="1">
    <source>
        <dbReference type="EMBL" id="JAP88334.1"/>
    </source>
</evidence>
<dbReference type="EMBL" id="GEDV01000223">
    <property type="protein sequence ID" value="JAP88334.1"/>
    <property type="molecule type" value="Transcribed_RNA"/>
</dbReference>
<protein>
    <submittedName>
        <fullName evidence="1">Tick transposon</fullName>
    </submittedName>
</protein>
<proteinExistence type="predicted"/>
<feature type="non-terminal residue" evidence="1">
    <location>
        <position position="1"/>
    </location>
</feature>
<organism evidence="1">
    <name type="scientific">Rhipicephalus appendiculatus</name>
    <name type="common">Brown ear tick</name>
    <dbReference type="NCBI Taxonomy" id="34631"/>
    <lineage>
        <taxon>Eukaryota</taxon>
        <taxon>Metazoa</taxon>
        <taxon>Ecdysozoa</taxon>
        <taxon>Arthropoda</taxon>
        <taxon>Chelicerata</taxon>
        <taxon>Arachnida</taxon>
        <taxon>Acari</taxon>
        <taxon>Parasitiformes</taxon>
        <taxon>Ixodida</taxon>
        <taxon>Ixodoidea</taxon>
        <taxon>Ixodidae</taxon>
        <taxon>Rhipicephalinae</taxon>
        <taxon>Rhipicephalus</taxon>
        <taxon>Rhipicephalus</taxon>
    </lineage>
</organism>
<accession>A0A131ZAM4</accession>
<sequence length="241" mass="26511">DGIATSCLRSAVQQSCYHRITESVFRQVGRLVCAGFPEHVVTRACEKLIRSLKSEGNGDKQNKNQESNKKTAVVPYVHKLSHGLKNVAGRFDVKVVFSVPNQLERICARVSKKAKERNKNKTAGCGVNHRSPATDCATGVVCNLPLSCNAVYIGQTGRCVNVRLREHETNYRTDGLSHIGAHCKECGCAPQFEKTTIIARNNKRTTREIIEALHIHNNKSCISAPSIALQQKEVSYLSGLA</sequence>